<dbReference type="InterPro" id="IPR020598">
    <property type="entry name" value="rRNA_Ade_methylase_Trfase_N"/>
</dbReference>
<protein>
    <recommendedName>
        <fullName evidence="7">Ribosomal RNA small subunit methyltransferase A</fullName>
        <ecNumber evidence="7">2.1.1.182</ecNumber>
    </recommendedName>
    <alternativeName>
        <fullName evidence="7">16S rRNA (adenine(1518)-N(6)/adenine(1519)-N(6))-dimethyltransferase</fullName>
    </alternativeName>
    <alternativeName>
        <fullName evidence="7">16S rRNA dimethyladenosine transferase</fullName>
    </alternativeName>
    <alternativeName>
        <fullName evidence="7">16S rRNA dimethylase</fullName>
    </alternativeName>
    <alternativeName>
        <fullName evidence="7">S-adenosylmethionine-6-N', N'-adenosyl(rRNA) dimethyltransferase</fullName>
    </alternativeName>
</protein>
<evidence type="ECO:0000256" key="1">
    <source>
        <dbReference type="ARBA" id="ARBA00022490"/>
    </source>
</evidence>
<accession>A0A517SIN3</accession>
<feature type="domain" description="Ribosomal RNA adenine methylase transferase N-terminal" evidence="9">
    <location>
        <begin position="25"/>
        <end position="212"/>
    </location>
</feature>
<dbReference type="InParanoid" id="A0A517SIN3"/>
<keyword evidence="11" id="KW-1185">Reference proteome</keyword>
<evidence type="ECO:0000256" key="8">
    <source>
        <dbReference type="PROSITE-ProRule" id="PRU01026"/>
    </source>
</evidence>
<keyword evidence="4 7" id="KW-0808">Transferase</keyword>
<feature type="binding site" evidence="7 8">
    <location>
        <position position="45"/>
    </location>
    <ligand>
        <name>S-adenosyl-L-methionine</name>
        <dbReference type="ChEBI" id="CHEBI:59789"/>
    </ligand>
</feature>
<keyword evidence="1 7" id="KW-0963">Cytoplasm</keyword>
<dbReference type="InterPro" id="IPR001737">
    <property type="entry name" value="KsgA/Erm"/>
</dbReference>
<sequence length="296" mass="32660">MSLFERHSANPRHDLGQNFLIDLNLHDYIVAQAGITPDDVVLEVGTGTGALTSAIAKDADRVITVEYDRRVHEIAKELLQSRPQVTLLNCDVLKNKNRFNPDVIEAVTAALDARPAGSLKSLKLVANLPYNVATPVMSNLIATELPWRRMVVTIQYELAERMAAAPGSSQYSALTVWLQAQTKVTLLKKLGPNVFWPRPQVDSAIVRIDPDLEARNAIADREFLHTFLRDVFTQRRKRLRGVVASMFKATHDKPAVDAAFELAGVSAESRAEDLPPADLVRLSNALAARSGPRGDR</sequence>
<dbReference type="SMART" id="SM00650">
    <property type="entry name" value="rADc"/>
    <property type="match status" value="1"/>
</dbReference>
<feature type="binding site" evidence="7 8">
    <location>
        <position position="91"/>
    </location>
    <ligand>
        <name>S-adenosyl-L-methionine</name>
        <dbReference type="ChEBI" id="CHEBI:59789"/>
    </ligand>
</feature>
<feature type="binding site" evidence="7 8">
    <location>
        <position position="18"/>
    </location>
    <ligand>
        <name>S-adenosyl-L-methionine</name>
        <dbReference type="ChEBI" id="CHEBI:59789"/>
    </ligand>
</feature>
<evidence type="ECO:0000256" key="5">
    <source>
        <dbReference type="ARBA" id="ARBA00022691"/>
    </source>
</evidence>
<gene>
    <name evidence="7 10" type="primary">rsmA</name>
    <name evidence="7" type="synonym">ksgA</name>
    <name evidence="10" type="ORF">Pan44_40210</name>
</gene>
<evidence type="ECO:0000256" key="3">
    <source>
        <dbReference type="ARBA" id="ARBA00022603"/>
    </source>
</evidence>
<evidence type="ECO:0000256" key="7">
    <source>
        <dbReference type="HAMAP-Rule" id="MF_00607"/>
    </source>
</evidence>
<dbReference type="InterPro" id="IPR023165">
    <property type="entry name" value="rRNA_Ade_diMease-like_C"/>
</dbReference>
<comment type="catalytic activity">
    <reaction evidence="7">
        <text>adenosine(1518)/adenosine(1519) in 16S rRNA + 4 S-adenosyl-L-methionine = N(6)-dimethyladenosine(1518)/N(6)-dimethyladenosine(1519) in 16S rRNA + 4 S-adenosyl-L-homocysteine + 4 H(+)</text>
        <dbReference type="Rhea" id="RHEA:19609"/>
        <dbReference type="Rhea" id="RHEA-COMP:10232"/>
        <dbReference type="Rhea" id="RHEA-COMP:10233"/>
        <dbReference type="ChEBI" id="CHEBI:15378"/>
        <dbReference type="ChEBI" id="CHEBI:57856"/>
        <dbReference type="ChEBI" id="CHEBI:59789"/>
        <dbReference type="ChEBI" id="CHEBI:74411"/>
        <dbReference type="ChEBI" id="CHEBI:74493"/>
        <dbReference type="EC" id="2.1.1.182"/>
    </reaction>
</comment>
<dbReference type="EC" id="2.1.1.182" evidence="7"/>
<feature type="binding site" evidence="7 8">
    <location>
        <position position="66"/>
    </location>
    <ligand>
        <name>S-adenosyl-L-methionine</name>
        <dbReference type="ChEBI" id="CHEBI:59789"/>
    </ligand>
</feature>
<dbReference type="FunCoup" id="A0A517SIN3">
    <property type="interactions" value="493"/>
</dbReference>
<dbReference type="EMBL" id="CP036271">
    <property type="protein sequence ID" value="QDT55972.1"/>
    <property type="molecule type" value="Genomic_DNA"/>
</dbReference>
<dbReference type="KEGG" id="ccos:Pan44_40210"/>
<keyword evidence="3 7" id="KW-0489">Methyltransferase</keyword>
<dbReference type="PROSITE" id="PS51689">
    <property type="entry name" value="SAM_RNA_A_N6_MT"/>
    <property type="match status" value="1"/>
</dbReference>
<evidence type="ECO:0000313" key="10">
    <source>
        <dbReference type="EMBL" id="QDT55972.1"/>
    </source>
</evidence>
<dbReference type="NCBIfam" id="TIGR00755">
    <property type="entry name" value="ksgA"/>
    <property type="match status" value="1"/>
</dbReference>
<dbReference type="GO" id="GO:0005829">
    <property type="term" value="C:cytosol"/>
    <property type="evidence" value="ECO:0007669"/>
    <property type="project" value="TreeGrafter"/>
</dbReference>
<feature type="binding site" evidence="7 8">
    <location>
        <position position="20"/>
    </location>
    <ligand>
        <name>S-adenosyl-L-methionine</name>
        <dbReference type="ChEBI" id="CHEBI:59789"/>
    </ligand>
</feature>
<keyword evidence="2 7" id="KW-0698">rRNA processing</keyword>
<dbReference type="Gene3D" id="3.40.50.150">
    <property type="entry name" value="Vaccinia Virus protein VP39"/>
    <property type="match status" value="1"/>
</dbReference>
<evidence type="ECO:0000313" key="11">
    <source>
        <dbReference type="Proteomes" id="UP000315700"/>
    </source>
</evidence>
<organism evidence="10 11">
    <name type="scientific">Caulifigura coniformis</name>
    <dbReference type="NCBI Taxonomy" id="2527983"/>
    <lineage>
        <taxon>Bacteria</taxon>
        <taxon>Pseudomonadati</taxon>
        <taxon>Planctomycetota</taxon>
        <taxon>Planctomycetia</taxon>
        <taxon>Planctomycetales</taxon>
        <taxon>Planctomycetaceae</taxon>
        <taxon>Caulifigura</taxon>
    </lineage>
</organism>
<evidence type="ECO:0000259" key="9">
    <source>
        <dbReference type="SMART" id="SM00650"/>
    </source>
</evidence>
<dbReference type="HAMAP" id="MF_00607">
    <property type="entry name" value="16SrRNA_methyltr_A"/>
    <property type="match status" value="1"/>
</dbReference>
<dbReference type="PANTHER" id="PTHR11727:SF7">
    <property type="entry name" value="DIMETHYLADENOSINE TRANSFERASE-RELATED"/>
    <property type="match status" value="1"/>
</dbReference>
<dbReference type="PANTHER" id="PTHR11727">
    <property type="entry name" value="DIMETHYLADENOSINE TRANSFERASE"/>
    <property type="match status" value="1"/>
</dbReference>
<dbReference type="GO" id="GO:0052908">
    <property type="term" value="F:16S rRNA (adenine(1518)-N(6)/adenine(1519)-N(6))-dimethyltransferase activity"/>
    <property type="evidence" value="ECO:0007669"/>
    <property type="project" value="UniProtKB-EC"/>
</dbReference>
<evidence type="ECO:0000256" key="2">
    <source>
        <dbReference type="ARBA" id="ARBA00022552"/>
    </source>
</evidence>
<reference evidence="10 11" key="1">
    <citation type="submission" date="2019-02" db="EMBL/GenBank/DDBJ databases">
        <title>Deep-cultivation of Planctomycetes and their phenomic and genomic characterization uncovers novel biology.</title>
        <authorList>
            <person name="Wiegand S."/>
            <person name="Jogler M."/>
            <person name="Boedeker C."/>
            <person name="Pinto D."/>
            <person name="Vollmers J."/>
            <person name="Rivas-Marin E."/>
            <person name="Kohn T."/>
            <person name="Peeters S.H."/>
            <person name="Heuer A."/>
            <person name="Rast P."/>
            <person name="Oberbeckmann S."/>
            <person name="Bunk B."/>
            <person name="Jeske O."/>
            <person name="Meyerdierks A."/>
            <person name="Storesund J.E."/>
            <person name="Kallscheuer N."/>
            <person name="Luecker S."/>
            <person name="Lage O.M."/>
            <person name="Pohl T."/>
            <person name="Merkel B.J."/>
            <person name="Hornburger P."/>
            <person name="Mueller R.-W."/>
            <person name="Bruemmer F."/>
            <person name="Labrenz M."/>
            <person name="Spormann A.M."/>
            <person name="Op den Camp H."/>
            <person name="Overmann J."/>
            <person name="Amann R."/>
            <person name="Jetten M.S.M."/>
            <person name="Mascher T."/>
            <person name="Medema M.H."/>
            <person name="Devos D.P."/>
            <person name="Kaster A.-K."/>
            <person name="Ovreas L."/>
            <person name="Rohde M."/>
            <person name="Galperin M.Y."/>
            <person name="Jogler C."/>
        </authorList>
    </citation>
    <scope>NUCLEOTIDE SEQUENCE [LARGE SCALE GENOMIC DNA]</scope>
    <source>
        <strain evidence="10 11">Pan44</strain>
    </source>
</reference>
<comment type="subcellular location">
    <subcellularLocation>
        <location evidence="7">Cytoplasm</location>
    </subcellularLocation>
</comment>
<proteinExistence type="inferred from homology"/>
<dbReference type="SUPFAM" id="SSF53335">
    <property type="entry name" value="S-adenosyl-L-methionine-dependent methyltransferases"/>
    <property type="match status" value="1"/>
</dbReference>
<dbReference type="InterPro" id="IPR011530">
    <property type="entry name" value="rRNA_adenine_dimethylase"/>
</dbReference>
<dbReference type="InterPro" id="IPR020596">
    <property type="entry name" value="rRNA_Ade_Mease_Trfase_CS"/>
</dbReference>
<dbReference type="Gene3D" id="1.10.8.100">
    <property type="entry name" value="Ribosomal RNA adenine dimethylase-like, domain 2"/>
    <property type="match status" value="1"/>
</dbReference>
<comment type="similarity">
    <text evidence="7">Belongs to the class I-like SAM-binding methyltransferase superfamily. rRNA adenine N(6)-methyltransferase family. RsmA subfamily.</text>
</comment>
<evidence type="ECO:0000256" key="6">
    <source>
        <dbReference type="ARBA" id="ARBA00022884"/>
    </source>
</evidence>
<feature type="binding site" evidence="7 8">
    <location>
        <position position="127"/>
    </location>
    <ligand>
        <name>S-adenosyl-L-methionine</name>
        <dbReference type="ChEBI" id="CHEBI:59789"/>
    </ligand>
</feature>
<dbReference type="GO" id="GO:0003723">
    <property type="term" value="F:RNA binding"/>
    <property type="evidence" value="ECO:0007669"/>
    <property type="project" value="UniProtKB-UniRule"/>
</dbReference>
<comment type="function">
    <text evidence="7">Specifically dimethylates two adjacent adenosines (A1518 and A1519) in the loop of a conserved hairpin near the 3'-end of 16S rRNA in the 30S particle. May play a critical role in biogenesis of 30S subunits.</text>
</comment>
<dbReference type="InterPro" id="IPR029063">
    <property type="entry name" value="SAM-dependent_MTases_sf"/>
</dbReference>
<dbReference type="Pfam" id="PF00398">
    <property type="entry name" value="RrnaAD"/>
    <property type="match status" value="1"/>
</dbReference>
<keyword evidence="5 7" id="KW-0949">S-adenosyl-L-methionine</keyword>
<name>A0A517SIN3_9PLAN</name>
<dbReference type="Proteomes" id="UP000315700">
    <property type="component" value="Chromosome"/>
</dbReference>
<dbReference type="PROSITE" id="PS01131">
    <property type="entry name" value="RRNA_A_DIMETH"/>
    <property type="match status" value="1"/>
</dbReference>
<dbReference type="CDD" id="cd02440">
    <property type="entry name" value="AdoMet_MTases"/>
    <property type="match status" value="1"/>
</dbReference>
<evidence type="ECO:0000256" key="4">
    <source>
        <dbReference type="ARBA" id="ARBA00022679"/>
    </source>
</evidence>
<dbReference type="AlphaFoldDB" id="A0A517SIN3"/>
<keyword evidence="6 7" id="KW-0694">RNA-binding</keyword>